<comment type="catalytic activity">
    <reaction evidence="8">
        <text>GTP + ATP = guanosine 3'-diphosphate 5'-triphosphate + AMP</text>
        <dbReference type="Rhea" id="RHEA:22088"/>
        <dbReference type="ChEBI" id="CHEBI:30616"/>
        <dbReference type="ChEBI" id="CHEBI:37565"/>
        <dbReference type="ChEBI" id="CHEBI:142410"/>
        <dbReference type="ChEBI" id="CHEBI:456215"/>
        <dbReference type="EC" id="2.7.6.5"/>
    </reaction>
</comment>
<dbReference type="PANTHER" id="PTHR21262:SF31">
    <property type="entry name" value="GTP PYROPHOSPHOKINASE"/>
    <property type="match status" value="1"/>
</dbReference>
<evidence type="ECO:0000256" key="1">
    <source>
        <dbReference type="ARBA" id="ARBA00004976"/>
    </source>
</evidence>
<evidence type="ECO:0000313" key="15">
    <source>
        <dbReference type="Proteomes" id="UP000281813"/>
    </source>
</evidence>
<keyword evidence="4" id="KW-0547">Nucleotide-binding</keyword>
<dbReference type="InterPro" id="IPR012676">
    <property type="entry name" value="TGS-like"/>
</dbReference>
<proteinExistence type="inferred from homology"/>
<dbReference type="GO" id="GO:0015970">
    <property type="term" value="P:guanosine tetraphosphate biosynthetic process"/>
    <property type="evidence" value="ECO:0007669"/>
    <property type="project" value="UniProtKB-UniPathway"/>
</dbReference>
<dbReference type="RefSeq" id="WP_121128587.1">
    <property type="nucleotide sequence ID" value="NZ_JBHUFK010000023.1"/>
</dbReference>
<dbReference type="PROSITE" id="PS51880">
    <property type="entry name" value="TGS"/>
    <property type="match status" value="1"/>
</dbReference>
<dbReference type="InterPro" id="IPR045865">
    <property type="entry name" value="ACT-like_dom_sf"/>
</dbReference>
<evidence type="ECO:0000256" key="2">
    <source>
        <dbReference type="ARBA" id="ARBA00013251"/>
    </source>
</evidence>
<dbReference type="SMART" id="SM00954">
    <property type="entry name" value="RelA_SpoT"/>
    <property type="match status" value="1"/>
</dbReference>
<dbReference type="Proteomes" id="UP000281813">
    <property type="component" value="Unassembled WGS sequence"/>
</dbReference>
<gene>
    <name evidence="14" type="ORF">D8M05_03225</name>
</gene>
<dbReference type="GO" id="GO:0016787">
    <property type="term" value="F:hydrolase activity"/>
    <property type="evidence" value="ECO:0007669"/>
    <property type="project" value="UniProtKB-KW"/>
</dbReference>
<evidence type="ECO:0000256" key="6">
    <source>
        <dbReference type="ARBA" id="ARBA00032407"/>
    </source>
</evidence>
<dbReference type="Pfam" id="PF19296">
    <property type="entry name" value="RelA_AH_RIS"/>
    <property type="match status" value="1"/>
</dbReference>
<dbReference type="FunFam" id="3.30.460.10:FF:000001">
    <property type="entry name" value="GTP pyrophosphokinase RelA"/>
    <property type="match status" value="1"/>
</dbReference>
<dbReference type="SUPFAM" id="SSF81271">
    <property type="entry name" value="TGS-like"/>
    <property type="match status" value="1"/>
</dbReference>
<evidence type="ECO:0000256" key="4">
    <source>
        <dbReference type="ARBA" id="ARBA00023134"/>
    </source>
</evidence>
<dbReference type="CDD" id="cd04876">
    <property type="entry name" value="ACT_RelA-SpoT"/>
    <property type="match status" value="1"/>
</dbReference>
<organism evidence="14 15">
    <name type="scientific">Oceanobacillus bengalensis</name>
    <dbReference type="NCBI Taxonomy" id="1435466"/>
    <lineage>
        <taxon>Bacteria</taxon>
        <taxon>Bacillati</taxon>
        <taxon>Bacillota</taxon>
        <taxon>Bacilli</taxon>
        <taxon>Bacillales</taxon>
        <taxon>Bacillaceae</taxon>
        <taxon>Oceanobacillus</taxon>
    </lineage>
</organism>
<reference evidence="14 15" key="1">
    <citation type="journal article" date="2015" name="Antonie Van Leeuwenhoek">
        <title>Oceanobacillus bengalensis sp. nov., a bacterium isolated from seawater of the Bay of Bengal.</title>
        <authorList>
            <person name="Yongchang O."/>
            <person name="Xiang W."/>
            <person name="Wang G."/>
        </authorList>
    </citation>
    <scope>NUCLEOTIDE SEQUENCE [LARGE SCALE GENOMIC DNA]</scope>
    <source>
        <strain evidence="14 15">MCCC 1K00260</strain>
    </source>
</reference>
<evidence type="ECO:0000259" key="13">
    <source>
        <dbReference type="PROSITE" id="PS51880"/>
    </source>
</evidence>
<dbReference type="AlphaFoldDB" id="A0A494Z5T3"/>
<dbReference type="Gene3D" id="1.10.3210.10">
    <property type="entry name" value="Hypothetical protein af1432"/>
    <property type="match status" value="1"/>
</dbReference>
<dbReference type="NCBIfam" id="TIGR00691">
    <property type="entry name" value="spoT_relA"/>
    <property type="match status" value="1"/>
</dbReference>
<dbReference type="SMART" id="SM00471">
    <property type="entry name" value="HDc"/>
    <property type="match status" value="1"/>
</dbReference>
<dbReference type="SUPFAM" id="SSF81301">
    <property type="entry name" value="Nucleotidyltransferase"/>
    <property type="match status" value="1"/>
</dbReference>
<dbReference type="GO" id="GO:0008728">
    <property type="term" value="F:GTP diphosphokinase activity"/>
    <property type="evidence" value="ECO:0007669"/>
    <property type="project" value="UniProtKB-EC"/>
</dbReference>
<dbReference type="InterPro" id="IPR003607">
    <property type="entry name" value="HD/PDEase_dom"/>
</dbReference>
<dbReference type="FunFam" id="1.10.3210.10:FF:000001">
    <property type="entry name" value="GTP pyrophosphokinase RelA"/>
    <property type="match status" value="1"/>
</dbReference>
<name>A0A494Z5T3_9BACI</name>
<keyword evidence="14" id="KW-0378">Hydrolase</keyword>
<comment type="caution">
    <text evidence="14">The sequence shown here is derived from an EMBL/GenBank/DDBJ whole genome shotgun (WGS) entry which is preliminary data.</text>
</comment>
<dbReference type="PROSITE" id="PS51831">
    <property type="entry name" value="HD"/>
    <property type="match status" value="1"/>
</dbReference>
<dbReference type="SUPFAM" id="SSF55021">
    <property type="entry name" value="ACT-like"/>
    <property type="match status" value="1"/>
</dbReference>
<dbReference type="InterPro" id="IPR043519">
    <property type="entry name" value="NT_sf"/>
</dbReference>
<evidence type="ECO:0000256" key="10">
    <source>
        <dbReference type="SAM" id="Coils"/>
    </source>
</evidence>
<feature type="domain" description="TGS" evidence="13">
    <location>
        <begin position="393"/>
        <end position="454"/>
    </location>
</feature>
<dbReference type="EMBL" id="RBZO01000003">
    <property type="protein sequence ID" value="RKQ17912.1"/>
    <property type="molecule type" value="Genomic_DNA"/>
</dbReference>
<comment type="pathway">
    <text evidence="1">Purine metabolism; ppGpp biosynthesis; ppGpp from GTP: step 1/2.</text>
</comment>
<evidence type="ECO:0000256" key="7">
    <source>
        <dbReference type="ARBA" id="ARBA00033308"/>
    </source>
</evidence>
<evidence type="ECO:0000259" key="12">
    <source>
        <dbReference type="PROSITE" id="PS51831"/>
    </source>
</evidence>
<dbReference type="InterPro" id="IPR006674">
    <property type="entry name" value="HD_domain"/>
</dbReference>
<comment type="similarity">
    <text evidence="9">Belongs to the relA/spoT family.</text>
</comment>
<feature type="coiled-coil region" evidence="10">
    <location>
        <begin position="548"/>
        <end position="575"/>
    </location>
</feature>
<dbReference type="InterPro" id="IPR045600">
    <property type="entry name" value="RelA/SpoT_AH_RIS"/>
</dbReference>
<dbReference type="InterPro" id="IPR012675">
    <property type="entry name" value="Beta-grasp_dom_sf"/>
</dbReference>
<keyword evidence="4" id="KW-0342">GTP-binding</keyword>
<dbReference type="Gene3D" id="3.30.70.260">
    <property type="match status" value="1"/>
</dbReference>
<dbReference type="InterPro" id="IPR004095">
    <property type="entry name" value="TGS"/>
</dbReference>
<keyword evidence="15" id="KW-1185">Reference proteome</keyword>
<keyword evidence="10" id="KW-0175">Coiled coil</keyword>
<dbReference type="Gene3D" id="3.30.460.10">
    <property type="entry name" value="Beta Polymerase, domain 2"/>
    <property type="match status" value="1"/>
</dbReference>
<dbReference type="SUPFAM" id="SSF109604">
    <property type="entry name" value="HD-domain/PDEase-like"/>
    <property type="match status" value="1"/>
</dbReference>
<dbReference type="CDD" id="cd05399">
    <property type="entry name" value="NT_Rel-Spo_like"/>
    <property type="match status" value="1"/>
</dbReference>
<dbReference type="InterPro" id="IPR007685">
    <property type="entry name" value="RelA_SpoT"/>
</dbReference>
<evidence type="ECO:0000256" key="5">
    <source>
        <dbReference type="ARBA" id="ARBA00029754"/>
    </source>
</evidence>
<dbReference type="OrthoDB" id="9805041at2"/>
<dbReference type="UniPathway" id="UPA00908">
    <property type="reaction ID" value="UER00884"/>
</dbReference>
<evidence type="ECO:0000256" key="9">
    <source>
        <dbReference type="RuleBase" id="RU003847"/>
    </source>
</evidence>
<comment type="function">
    <text evidence="9">In eubacteria ppGpp (guanosine 3'-diphosphate 5'-diphosphate) is a mediator of the stringent response that coordinates a variety of cellular activities in response to changes in nutritional abundance.</text>
</comment>
<dbReference type="Gene3D" id="3.10.20.30">
    <property type="match status" value="1"/>
</dbReference>
<dbReference type="PROSITE" id="PS51671">
    <property type="entry name" value="ACT"/>
    <property type="match status" value="1"/>
</dbReference>
<dbReference type="Pfam" id="PF13328">
    <property type="entry name" value="HD_4"/>
    <property type="match status" value="1"/>
</dbReference>
<dbReference type="CDD" id="cd01668">
    <property type="entry name" value="TGS_RSH"/>
    <property type="match status" value="1"/>
</dbReference>
<dbReference type="Pfam" id="PF04607">
    <property type="entry name" value="RelA_SpoT"/>
    <property type="match status" value="1"/>
</dbReference>
<dbReference type="EC" id="2.7.6.5" evidence="2"/>
<dbReference type="InterPro" id="IPR002912">
    <property type="entry name" value="ACT_dom"/>
</dbReference>
<sequence>MAKDENFTIEDIVQKANKYLAEEDVSFIQKAFEYAKDAHKEQFRKSGEPYIIHPVQVAGILVNLKMDAETIAGGFLHDVVEDTSISLEEIEDSFNREVAMLVDGVTKLGKIKYQSKAVLQAENHRKMFVAMAKDIRVILIKLADRLHNMRTLKHLPPEKQRLKAKETLEIFAPLAHRLGISTIKWELEDTALRYLNPQQYYRIVHLMKQKREERENYLQSIMSELTEEINDVNIAVEMSGRPKHLYSIYQKMTKQNKQFNEIYDLFAVRIIVNSIKDCYAVLGIIHTNWKPMPGRFKDYIAMPKQNLYQSLHTTVIGPKGDPLEVQIRTKEMHEIAEYGIAAHWAYKEGKQVTSGKKSFEEKLTLFREILDWQSETHDAEEFIESLKVDLFSDMVYVFTPKGDVMELPSGSIPLDFAYKVHTEIGNKTVGAKINGKMAPLDYKLKNGDIVEVLTSKHSYGPSQDWLKIAQTTQAKSKIKQFFKKQMKEENIIKGKEAVEKEIRSMHIDSKDALKQENIQRVLERFNFISEEDMFAAVGYQGITAALVATRLTDKIREHRQKEQELAQTIDSVKTDVQHKKINRRDSGVRVEGVDNLLVRLAKCCNPVPGDEIVGYITKGRGVSVHRDDCPNVQTEEAMQRYLHVEWENEQTDAKQYHVDLEVSAYDRRGLLNEVLQAVNEMKTNITHVNGRSDRNKMAIIQITILIHNTQHLKKIVERIKRIKDVYSVTRTIH</sequence>
<dbReference type="InterPro" id="IPR033655">
    <property type="entry name" value="TGS_RelA/SpoT"/>
</dbReference>
<dbReference type="PANTHER" id="PTHR21262">
    <property type="entry name" value="GUANOSINE-3',5'-BIS DIPHOSPHATE 3'-PYROPHOSPHOHYDROLASE"/>
    <property type="match status" value="1"/>
</dbReference>
<dbReference type="GO" id="GO:0005886">
    <property type="term" value="C:plasma membrane"/>
    <property type="evidence" value="ECO:0007669"/>
    <property type="project" value="TreeGrafter"/>
</dbReference>
<protein>
    <recommendedName>
        <fullName evidence="3">GTP pyrophosphokinase</fullName>
        <ecNumber evidence="2">2.7.6.5</ecNumber>
    </recommendedName>
    <alternativeName>
        <fullName evidence="6">(p)ppGpp synthase</fullName>
    </alternativeName>
    <alternativeName>
        <fullName evidence="5">ATP:GTP 3'-pyrophosphotransferase</fullName>
    </alternativeName>
    <alternativeName>
        <fullName evidence="7">ppGpp synthase I</fullName>
    </alternativeName>
</protein>
<feature type="domain" description="ACT" evidence="11">
    <location>
        <begin position="659"/>
        <end position="733"/>
    </location>
</feature>
<dbReference type="Pfam" id="PF13291">
    <property type="entry name" value="ACT_4"/>
    <property type="match status" value="1"/>
</dbReference>
<evidence type="ECO:0000256" key="3">
    <source>
        <dbReference type="ARBA" id="ARBA00019852"/>
    </source>
</evidence>
<feature type="domain" description="HD" evidence="12">
    <location>
        <begin position="50"/>
        <end position="149"/>
    </location>
</feature>
<dbReference type="FunFam" id="3.10.20.30:FF:000002">
    <property type="entry name" value="GTP pyrophosphokinase (RelA/SpoT)"/>
    <property type="match status" value="1"/>
</dbReference>
<evidence type="ECO:0000256" key="8">
    <source>
        <dbReference type="ARBA" id="ARBA00048244"/>
    </source>
</evidence>
<dbReference type="Pfam" id="PF02824">
    <property type="entry name" value="TGS"/>
    <property type="match status" value="1"/>
</dbReference>
<dbReference type="GO" id="GO:0005525">
    <property type="term" value="F:GTP binding"/>
    <property type="evidence" value="ECO:0007669"/>
    <property type="project" value="UniProtKB-KW"/>
</dbReference>
<dbReference type="CDD" id="cd00077">
    <property type="entry name" value="HDc"/>
    <property type="match status" value="1"/>
</dbReference>
<accession>A0A494Z5T3</accession>
<dbReference type="InterPro" id="IPR004811">
    <property type="entry name" value="RelA/Spo_fam"/>
</dbReference>
<evidence type="ECO:0000313" key="14">
    <source>
        <dbReference type="EMBL" id="RKQ17912.1"/>
    </source>
</evidence>
<evidence type="ECO:0000259" key="11">
    <source>
        <dbReference type="PROSITE" id="PS51671"/>
    </source>
</evidence>